<feature type="domain" description="PPC" evidence="1">
    <location>
        <begin position="4"/>
        <end position="141"/>
    </location>
</feature>
<accession>A0A1X7L2K8</accession>
<dbReference type="RefSeq" id="WP_085545548.1">
    <property type="nucleotide sequence ID" value="NZ_FXBB01000044.1"/>
</dbReference>
<dbReference type="STRING" id="561720.SAMN06275492_14410"/>
<protein>
    <recommendedName>
        <fullName evidence="1">PPC domain-containing protein</fullName>
    </recommendedName>
</protein>
<organism evidence="2 3">
    <name type="scientific">Dethiosulfovibrio salsuginis</name>
    <dbReference type="NCBI Taxonomy" id="561720"/>
    <lineage>
        <taxon>Bacteria</taxon>
        <taxon>Thermotogati</taxon>
        <taxon>Synergistota</taxon>
        <taxon>Synergistia</taxon>
        <taxon>Synergistales</taxon>
        <taxon>Dethiosulfovibrionaceae</taxon>
        <taxon>Dethiosulfovibrio</taxon>
    </lineage>
</organism>
<dbReference type="CDD" id="cd11378">
    <property type="entry name" value="DUF296"/>
    <property type="match status" value="1"/>
</dbReference>
<dbReference type="Proteomes" id="UP000193355">
    <property type="component" value="Unassembled WGS sequence"/>
</dbReference>
<dbReference type="AlphaFoldDB" id="A0A1X7L2K8"/>
<dbReference type="Gene3D" id="3.30.1330.80">
    <property type="entry name" value="Hypothetical protein, similar to alpha- acetolactate decarboxylase, domain 2"/>
    <property type="match status" value="1"/>
</dbReference>
<dbReference type="OrthoDB" id="5012at2"/>
<evidence type="ECO:0000259" key="1">
    <source>
        <dbReference type="PROSITE" id="PS51742"/>
    </source>
</evidence>
<dbReference type="EMBL" id="FXBB01000044">
    <property type="protein sequence ID" value="SMG48086.1"/>
    <property type="molecule type" value="Genomic_DNA"/>
</dbReference>
<dbReference type="InterPro" id="IPR005175">
    <property type="entry name" value="PPC_dom"/>
</dbReference>
<dbReference type="PANTHER" id="PTHR34988:SF1">
    <property type="entry name" value="DNA-BINDING PROTEIN"/>
    <property type="match status" value="1"/>
</dbReference>
<proteinExistence type="predicted"/>
<name>A0A1X7L2K8_9BACT</name>
<gene>
    <name evidence="2" type="ORF">SAMN06275492_14410</name>
</gene>
<dbReference type="SUPFAM" id="SSF117856">
    <property type="entry name" value="AF0104/ALDC/Ptd012-like"/>
    <property type="match status" value="1"/>
</dbReference>
<dbReference type="PANTHER" id="PTHR34988">
    <property type="entry name" value="PROTEIN, PUTATIVE-RELATED"/>
    <property type="match status" value="1"/>
</dbReference>
<dbReference type="Pfam" id="PF03479">
    <property type="entry name" value="PCC"/>
    <property type="match status" value="1"/>
</dbReference>
<reference evidence="3" key="1">
    <citation type="submission" date="2017-04" db="EMBL/GenBank/DDBJ databases">
        <authorList>
            <person name="Varghese N."/>
            <person name="Submissions S."/>
        </authorList>
    </citation>
    <scope>NUCLEOTIDE SEQUENCE [LARGE SCALE GENOMIC DNA]</scope>
    <source>
        <strain evidence="3">USBA 82</strain>
    </source>
</reference>
<keyword evidence="3" id="KW-1185">Reference proteome</keyword>
<dbReference type="PROSITE" id="PS51742">
    <property type="entry name" value="PPC"/>
    <property type="match status" value="1"/>
</dbReference>
<evidence type="ECO:0000313" key="2">
    <source>
        <dbReference type="EMBL" id="SMG48086.1"/>
    </source>
</evidence>
<sequence length="141" mass="15792">MQYCGTEELLALHLEDGENLHLSIITACQGINLDSAVVLSGLGMVKSVTFGWYTGAEYVKKTYSDVMELVSLSGDVSFRQDGMYPHLHGVFSTPEHGLIGGHIMEVIAFRNIELFLKPVYTIHFNRRRMDAFEALIPEQRG</sequence>
<evidence type="ECO:0000313" key="3">
    <source>
        <dbReference type="Proteomes" id="UP000193355"/>
    </source>
</evidence>